<evidence type="ECO:0000256" key="3">
    <source>
        <dbReference type="ARBA" id="ARBA00022475"/>
    </source>
</evidence>
<dbReference type="PATRIC" id="fig|1618445.3.peg.132"/>
<feature type="transmembrane region" description="Helical" evidence="21">
    <location>
        <begin position="157"/>
        <end position="173"/>
    </location>
</feature>
<protein>
    <recommendedName>
        <fullName evidence="17">Probable peptidoglycan glycosyltransferase FtsW</fullName>
        <ecNumber evidence="19">2.4.99.28</ecNumber>
    </recommendedName>
    <alternativeName>
        <fullName evidence="18">Cell division protein FtsW</fullName>
    </alternativeName>
    <alternativeName>
        <fullName evidence="15">Cell wall polymerase</fullName>
    </alternativeName>
    <alternativeName>
        <fullName evidence="14">Peptidoglycan polymerase</fullName>
    </alternativeName>
</protein>
<evidence type="ECO:0000256" key="21">
    <source>
        <dbReference type="SAM" id="Phobius"/>
    </source>
</evidence>
<evidence type="ECO:0000256" key="7">
    <source>
        <dbReference type="ARBA" id="ARBA00022692"/>
    </source>
</evidence>
<dbReference type="PANTHER" id="PTHR30474:SF2">
    <property type="entry name" value="PEPTIDOGLYCAN GLYCOSYLTRANSFERASE FTSW-RELATED"/>
    <property type="match status" value="1"/>
</dbReference>
<feature type="transmembrane region" description="Helical" evidence="21">
    <location>
        <begin position="92"/>
        <end position="117"/>
    </location>
</feature>
<dbReference type="GO" id="GO:0009252">
    <property type="term" value="P:peptidoglycan biosynthetic process"/>
    <property type="evidence" value="ECO:0007669"/>
    <property type="project" value="UniProtKB-KW"/>
</dbReference>
<evidence type="ECO:0000256" key="11">
    <source>
        <dbReference type="ARBA" id="ARBA00023136"/>
    </source>
</evidence>
<keyword evidence="11 21" id="KW-0472">Membrane</keyword>
<dbReference type="GO" id="GO:0051301">
    <property type="term" value="P:cell division"/>
    <property type="evidence" value="ECO:0007669"/>
    <property type="project" value="UniProtKB-KW"/>
</dbReference>
<reference evidence="22 23" key="1">
    <citation type="journal article" date="2015" name="Nature">
        <title>rRNA introns, odd ribosomes, and small enigmatic genomes across a large radiation of phyla.</title>
        <authorList>
            <person name="Brown C.T."/>
            <person name="Hug L.A."/>
            <person name="Thomas B.C."/>
            <person name="Sharon I."/>
            <person name="Castelle C.J."/>
            <person name="Singh A."/>
            <person name="Wilkins M.J."/>
            <person name="Williams K.H."/>
            <person name="Banfield J.F."/>
        </authorList>
    </citation>
    <scope>NUCLEOTIDE SEQUENCE [LARGE SCALE GENOMIC DNA]</scope>
</reference>
<organism evidence="22 23">
    <name type="scientific">Candidatus Gottesmanbacteria bacterium GW2011_GWA2_47_9</name>
    <dbReference type="NCBI Taxonomy" id="1618445"/>
    <lineage>
        <taxon>Bacteria</taxon>
        <taxon>Candidatus Gottesmaniibacteriota</taxon>
    </lineage>
</organism>
<dbReference type="Pfam" id="PF01098">
    <property type="entry name" value="FTSW_RODA_SPOVE"/>
    <property type="match status" value="1"/>
</dbReference>
<evidence type="ECO:0000256" key="15">
    <source>
        <dbReference type="ARBA" id="ARBA00033270"/>
    </source>
</evidence>
<comment type="similarity">
    <text evidence="16">Belongs to the SEDS family. FtsW subfamily.</text>
</comment>
<keyword evidence="9" id="KW-0573">Peptidoglycan synthesis</keyword>
<evidence type="ECO:0000256" key="1">
    <source>
        <dbReference type="ARBA" id="ARBA00004651"/>
    </source>
</evidence>
<dbReference type="GO" id="GO:0005886">
    <property type="term" value="C:plasma membrane"/>
    <property type="evidence" value="ECO:0007669"/>
    <property type="project" value="UniProtKB-SubCell"/>
</dbReference>
<evidence type="ECO:0000256" key="4">
    <source>
        <dbReference type="ARBA" id="ARBA00022618"/>
    </source>
</evidence>
<dbReference type="NCBIfam" id="TIGR02614">
    <property type="entry name" value="ftsW"/>
    <property type="match status" value="1"/>
</dbReference>
<feature type="transmembrane region" description="Helical" evidence="21">
    <location>
        <begin position="68"/>
        <end position="85"/>
    </location>
</feature>
<dbReference type="AlphaFoldDB" id="A0A0G1X2N7"/>
<keyword evidence="10 21" id="KW-1133">Transmembrane helix</keyword>
<keyword evidence="6" id="KW-0808">Transferase</keyword>
<keyword evidence="12" id="KW-0131">Cell cycle</keyword>
<evidence type="ECO:0000313" key="23">
    <source>
        <dbReference type="Proteomes" id="UP000034739"/>
    </source>
</evidence>
<evidence type="ECO:0000313" key="22">
    <source>
        <dbReference type="EMBL" id="KKU88685.1"/>
    </source>
</evidence>
<evidence type="ECO:0000256" key="8">
    <source>
        <dbReference type="ARBA" id="ARBA00022960"/>
    </source>
</evidence>
<evidence type="ECO:0000256" key="19">
    <source>
        <dbReference type="ARBA" id="ARBA00044770"/>
    </source>
</evidence>
<comment type="catalytic activity">
    <reaction evidence="20">
        <text>[GlcNAc-(1-&gt;4)-Mur2Ac(oyl-L-Ala-gamma-D-Glu-L-Lys-D-Ala-D-Ala)](n)-di-trans,octa-cis-undecaprenyl diphosphate + beta-D-GlcNAc-(1-&gt;4)-Mur2Ac(oyl-L-Ala-gamma-D-Glu-L-Lys-D-Ala-D-Ala)-di-trans,octa-cis-undecaprenyl diphosphate = [GlcNAc-(1-&gt;4)-Mur2Ac(oyl-L-Ala-gamma-D-Glu-L-Lys-D-Ala-D-Ala)](n+1)-di-trans,octa-cis-undecaprenyl diphosphate + di-trans,octa-cis-undecaprenyl diphosphate + H(+)</text>
        <dbReference type="Rhea" id="RHEA:23708"/>
        <dbReference type="Rhea" id="RHEA-COMP:9602"/>
        <dbReference type="Rhea" id="RHEA-COMP:9603"/>
        <dbReference type="ChEBI" id="CHEBI:15378"/>
        <dbReference type="ChEBI" id="CHEBI:58405"/>
        <dbReference type="ChEBI" id="CHEBI:60033"/>
        <dbReference type="ChEBI" id="CHEBI:78435"/>
        <dbReference type="EC" id="2.4.99.28"/>
    </reaction>
</comment>
<keyword evidence="5" id="KW-0328">Glycosyltransferase</keyword>
<dbReference type="EC" id="2.4.99.28" evidence="19"/>
<evidence type="ECO:0000256" key="10">
    <source>
        <dbReference type="ARBA" id="ARBA00022989"/>
    </source>
</evidence>
<evidence type="ECO:0000256" key="20">
    <source>
        <dbReference type="ARBA" id="ARBA00049902"/>
    </source>
</evidence>
<name>A0A0G1X2N7_9BACT</name>
<evidence type="ECO:0000256" key="12">
    <source>
        <dbReference type="ARBA" id="ARBA00023306"/>
    </source>
</evidence>
<dbReference type="PANTHER" id="PTHR30474">
    <property type="entry name" value="CELL CYCLE PROTEIN"/>
    <property type="match status" value="1"/>
</dbReference>
<dbReference type="Proteomes" id="UP000034739">
    <property type="component" value="Unassembled WGS sequence"/>
</dbReference>
<proteinExistence type="inferred from homology"/>
<keyword evidence="3" id="KW-1003">Cell membrane</keyword>
<comment type="caution">
    <text evidence="22">The sequence shown here is derived from an EMBL/GenBank/DDBJ whole genome shotgun (WGS) entry which is preliminary data.</text>
</comment>
<keyword evidence="13" id="KW-0961">Cell wall biogenesis/degradation</keyword>
<keyword evidence="4" id="KW-0132">Cell division</keyword>
<evidence type="ECO:0000256" key="18">
    <source>
        <dbReference type="ARBA" id="ARBA00041418"/>
    </source>
</evidence>
<feature type="transmembrane region" description="Helical" evidence="21">
    <location>
        <begin position="352"/>
        <end position="373"/>
    </location>
</feature>
<dbReference type="InterPro" id="IPR001182">
    <property type="entry name" value="FtsW/RodA"/>
</dbReference>
<dbReference type="GO" id="GO:0008955">
    <property type="term" value="F:peptidoglycan glycosyltransferase activity"/>
    <property type="evidence" value="ECO:0007669"/>
    <property type="project" value="UniProtKB-EC"/>
</dbReference>
<evidence type="ECO:0000256" key="16">
    <source>
        <dbReference type="ARBA" id="ARBA00038053"/>
    </source>
</evidence>
<comment type="subcellular location">
    <subcellularLocation>
        <location evidence="1">Cell membrane</location>
        <topology evidence="1">Multi-pass membrane protein</topology>
    </subcellularLocation>
</comment>
<evidence type="ECO:0000256" key="17">
    <source>
        <dbReference type="ARBA" id="ARBA00041185"/>
    </source>
</evidence>
<dbReference type="GO" id="GO:0032153">
    <property type="term" value="C:cell division site"/>
    <property type="evidence" value="ECO:0007669"/>
    <property type="project" value="TreeGrafter"/>
</dbReference>
<dbReference type="EMBL" id="LCOY01000003">
    <property type="protein sequence ID" value="KKU88685.1"/>
    <property type="molecule type" value="Genomic_DNA"/>
</dbReference>
<evidence type="ECO:0000256" key="9">
    <source>
        <dbReference type="ARBA" id="ARBA00022984"/>
    </source>
</evidence>
<comment type="pathway">
    <text evidence="2">Cell wall biogenesis; peptidoglycan biosynthesis.</text>
</comment>
<keyword evidence="7 21" id="KW-0812">Transmembrane</keyword>
<evidence type="ECO:0000256" key="5">
    <source>
        <dbReference type="ARBA" id="ARBA00022676"/>
    </source>
</evidence>
<dbReference type="GO" id="GO:0008360">
    <property type="term" value="P:regulation of cell shape"/>
    <property type="evidence" value="ECO:0007669"/>
    <property type="project" value="UniProtKB-KW"/>
</dbReference>
<feature type="transmembrane region" description="Helical" evidence="21">
    <location>
        <begin position="179"/>
        <end position="194"/>
    </location>
</feature>
<feature type="transmembrane region" description="Helical" evidence="21">
    <location>
        <begin position="30"/>
        <end position="48"/>
    </location>
</feature>
<feature type="transmembrane region" description="Helical" evidence="21">
    <location>
        <begin position="324"/>
        <end position="346"/>
    </location>
</feature>
<dbReference type="GO" id="GO:0015648">
    <property type="term" value="F:lipid-linked peptidoglycan transporter activity"/>
    <property type="evidence" value="ECO:0007669"/>
    <property type="project" value="TreeGrafter"/>
</dbReference>
<sequence>MKQLMALFHRNKNSEQRQKPQKKWHRPDRWLLGVVIVLSLFGILMVYDSSVAIALRDFGDQYYFVREQAKWLVLGLVACFILMRTDYHVLHIFALPLLVGTLVLLAGVFIPGIGIHALGARRWINMGVFVIQPAELAKLTLIIYLSAWFSFKESKRFVGFMLLVAVLVGLVVLEPDLGTSIILTGIAVLMYFFSGARIYQFLLLIPALLISVLGLAVFSPYRLRRITTFLNPESDPLGASYQIRQVILALGSGGWFGVGIGKSRQKYEYLPEANTDSIFAIIGEELGFVGATAIILCFLFLVWRGFRIAKRAPDAFGRYLAAGITSWIAIQAVVNLASMVALVPLTGVPLPLVSYGGSSLIILLSGIGILANISRQS</sequence>
<feature type="transmembrane region" description="Helical" evidence="21">
    <location>
        <begin position="201"/>
        <end position="221"/>
    </location>
</feature>
<evidence type="ECO:0000256" key="6">
    <source>
        <dbReference type="ARBA" id="ARBA00022679"/>
    </source>
</evidence>
<evidence type="ECO:0000256" key="2">
    <source>
        <dbReference type="ARBA" id="ARBA00004752"/>
    </source>
</evidence>
<accession>A0A0G1X2N7</accession>
<evidence type="ECO:0000256" key="14">
    <source>
        <dbReference type="ARBA" id="ARBA00032370"/>
    </source>
</evidence>
<feature type="transmembrane region" description="Helical" evidence="21">
    <location>
        <begin position="278"/>
        <end position="303"/>
    </location>
</feature>
<feature type="transmembrane region" description="Helical" evidence="21">
    <location>
        <begin position="123"/>
        <end position="145"/>
    </location>
</feature>
<evidence type="ECO:0000256" key="13">
    <source>
        <dbReference type="ARBA" id="ARBA00023316"/>
    </source>
</evidence>
<dbReference type="GO" id="GO:0071555">
    <property type="term" value="P:cell wall organization"/>
    <property type="evidence" value="ECO:0007669"/>
    <property type="project" value="UniProtKB-KW"/>
</dbReference>
<dbReference type="InterPro" id="IPR013437">
    <property type="entry name" value="FtsW"/>
</dbReference>
<gene>
    <name evidence="22" type="ORF">UY16_C0003G0027</name>
</gene>
<keyword evidence="8" id="KW-0133">Cell shape</keyword>